<dbReference type="RefSeq" id="WP_008730285.1">
    <property type="nucleotide sequence ID" value="NZ_CP019914.1"/>
</dbReference>
<dbReference type="AlphaFoldDB" id="A0A1E5NQM9"/>
<evidence type="ECO:0000313" key="4">
    <source>
        <dbReference type="Proteomes" id="UP000264880"/>
    </source>
</evidence>
<evidence type="ECO:0000313" key="2">
    <source>
        <dbReference type="EMBL" id="OEJ15759.1"/>
    </source>
</evidence>
<dbReference type="EMBL" id="MDCO01000001">
    <property type="protein sequence ID" value="OEJ15759.1"/>
    <property type="molecule type" value="Genomic_DNA"/>
</dbReference>
<evidence type="ECO:0000313" key="3">
    <source>
        <dbReference type="Proteomes" id="UP000095247"/>
    </source>
</evidence>
<dbReference type="Proteomes" id="UP000264880">
    <property type="component" value="Chromosome"/>
</dbReference>
<dbReference type="EMBL" id="CP019914">
    <property type="protein sequence ID" value="ASJ21563.1"/>
    <property type="molecule type" value="Genomic_DNA"/>
</dbReference>
<keyword evidence="4" id="KW-1185">Reference proteome</keyword>
<accession>A0A1E5NQM9</accession>
<gene>
    <name evidence="2" type="ORF">BFL38_09845</name>
    <name evidence="1" type="ORF">BHAMNSH16_07865</name>
</gene>
<proteinExistence type="predicted"/>
<evidence type="ECO:0000313" key="1">
    <source>
        <dbReference type="EMBL" id="ASJ21563.1"/>
    </source>
</evidence>
<sequence>MIRLTEQQLIKELVEYGKYSKEGAKKLSRYFFDNDMDNLLISFLGYHEDEENGIYCGLDFDKINNSFEEINKNDLIGFIKQHNSNFNNKNIIIETKNTIIYKH</sequence>
<dbReference type="Proteomes" id="UP000095247">
    <property type="component" value="Unassembled WGS sequence"/>
</dbReference>
<dbReference type="KEGG" id="bhp:BHAMNSH16_07865"/>
<reference evidence="2 3" key="1">
    <citation type="submission" date="2016-08" db="EMBL/GenBank/DDBJ databases">
        <title>Characterization and recognition of Brachyspira hampsonii sp. nov., a novel intestinal spirochete that is pathogenic to pigs.</title>
        <authorList>
            <person name="Mirajkar N."/>
            <person name="La T."/>
            <person name="Phillips N."/>
            <person name="Hampson D."/>
            <person name="Gebhart C."/>
        </authorList>
    </citation>
    <scope>NUCLEOTIDE SEQUENCE [LARGE SCALE GENOMIC DNA]</scope>
    <source>
        <strain evidence="2 3">P280/1</strain>
    </source>
</reference>
<protein>
    <submittedName>
        <fullName evidence="2">Uncharacterized protein</fullName>
    </submittedName>
</protein>
<reference evidence="1 4" key="2">
    <citation type="submission" date="2017-02" db="EMBL/GenBank/DDBJ databases">
        <title>Complete genome sequence of Brachyspira hampsonii genomovar I strain NSH-16 (ATCC BAA-2463).</title>
        <authorList>
            <person name="Mirajkar N.S."/>
            <person name="Gebhart C.J."/>
        </authorList>
    </citation>
    <scope>NUCLEOTIDE SEQUENCE [LARGE SCALE GENOMIC DNA]</scope>
    <source>
        <strain evidence="1 4">NSH-16</strain>
    </source>
</reference>
<name>A0A1E5NQM9_9SPIR</name>
<organism evidence="2 3">
    <name type="scientific">Brachyspira hampsonii</name>
    <dbReference type="NCBI Taxonomy" id="1287055"/>
    <lineage>
        <taxon>Bacteria</taxon>
        <taxon>Pseudomonadati</taxon>
        <taxon>Spirochaetota</taxon>
        <taxon>Spirochaetia</taxon>
        <taxon>Brachyspirales</taxon>
        <taxon>Brachyspiraceae</taxon>
        <taxon>Brachyspira</taxon>
    </lineage>
</organism>